<feature type="compositionally biased region" description="Pro residues" evidence="1">
    <location>
        <begin position="15"/>
        <end position="29"/>
    </location>
</feature>
<feature type="compositionally biased region" description="Gly residues" evidence="1">
    <location>
        <begin position="298"/>
        <end position="318"/>
    </location>
</feature>
<reference evidence="2 3" key="1">
    <citation type="journal article" date="2016" name="Mol. Biol. Evol.">
        <title>Comparative Genomics of Early-Diverging Mushroom-Forming Fungi Provides Insights into the Origins of Lignocellulose Decay Capabilities.</title>
        <authorList>
            <person name="Nagy L.G."/>
            <person name="Riley R."/>
            <person name="Tritt A."/>
            <person name="Adam C."/>
            <person name="Daum C."/>
            <person name="Floudas D."/>
            <person name="Sun H."/>
            <person name="Yadav J.S."/>
            <person name="Pangilinan J."/>
            <person name="Larsson K.H."/>
            <person name="Matsuura K."/>
            <person name="Barry K."/>
            <person name="Labutti K."/>
            <person name="Kuo R."/>
            <person name="Ohm R.A."/>
            <person name="Bhattacharya S.S."/>
            <person name="Shirouzu T."/>
            <person name="Yoshinaga Y."/>
            <person name="Martin F.M."/>
            <person name="Grigoriev I.V."/>
            <person name="Hibbett D.S."/>
        </authorList>
    </citation>
    <scope>NUCLEOTIDE SEQUENCE [LARGE SCALE GENOMIC DNA]</scope>
    <source>
        <strain evidence="2 3">93-53</strain>
    </source>
</reference>
<feature type="compositionally biased region" description="Basic and acidic residues" evidence="1">
    <location>
        <begin position="376"/>
        <end position="387"/>
    </location>
</feature>
<feature type="compositionally biased region" description="Pro residues" evidence="1">
    <location>
        <begin position="103"/>
        <end position="122"/>
    </location>
</feature>
<feature type="compositionally biased region" description="Low complexity" evidence="1">
    <location>
        <begin position="57"/>
        <end position="76"/>
    </location>
</feature>
<proteinExistence type="predicted"/>
<dbReference type="Proteomes" id="UP000076871">
    <property type="component" value="Unassembled WGS sequence"/>
</dbReference>
<name>A0A165IJ72_9APHY</name>
<dbReference type="OrthoDB" id="2804366at2759"/>
<gene>
    <name evidence="2" type="ORF">LAESUDRAFT_31317</name>
</gene>
<feature type="compositionally biased region" description="Polar residues" evidence="1">
    <location>
        <begin position="362"/>
        <end position="374"/>
    </location>
</feature>
<keyword evidence="3" id="KW-1185">Reference proteome</keyword>
<dbReference type="STRING" id="1314785.A0A165IJ72"/>
<evidence type="ECO:0000256" key="1">
    <source>
        <dbReference type="SAM" id="MobiDB-lite"/>
    </source>
</evidence>
<evidence type="ECO:0000313" key="3">
    <source>
        <dbReference type="Proteomes" id="UP000076871"/>
    </source>
</evidence>
<dbReference type="RefSeq" id="XP_040770662.1">
    <property type="nucleotide sequence ID" value="XM_040901966.1"/>
</dbReference>
<accession>A0A165IJ72</accession>
<feature type="region of interest" description="Disordered" evidence="1">
    <location>
        <begin position="57"/>
        <end position="403"/>
    </location>
</feature>
<feature type="compositionally biased region" description="Low complexity" evidence="1">
    <location>
        <begin position="123"/>
        <end position="179"/>
    </location>
</feature>
<dbReference type="InParanoid" id="A0A165IJ72"/>
<feature type="compositionally biased region" description="Gly residues" evidence="1">
    <location>
        <begin position="256"/>
        <end position="290"/>
    </location>
</feature>
<dbReference type="AlphaFoldDB" id="A0A165IJ72"/>
<evidence type="ECO:0000313" key="2">
    <source>
        <dbReference type="EMBL" id="KZT13152.1"/>
    </source>
</evidence>
<dbReference type="EMBL" id="KV427605">
    <property type="protein sequence ID" value="KZT13152.1"/>
    <property type="molecule type" value="Genomic_DNA"/>
</dbReference>
<feature type="compositionally biased region" description="Low complexity" evidence="1">
    <location>
        <begin position="87"/>
        <end position="102"/>
    </location>
</feature>
<feature type="compositionally biased region" description="Polar residues" evidence="1">
    <location>
        <begin position="523"/>
        <end position="537"/>
    </location>
</feature>
<feature type="compositionally biased region" description="Polar residues" evidence="1">
    <location>
        <begin position="446"/>
        <end position="459"/>
    </location>
</feature>
<sequence>MNKNPFVPTAAYTPQQPPLPPGPPPPQPTQPDYAAYWTAAAAAQHVQAPTVGTYNPQWTAAQHAQPATAPRPTAEQSALFANYGYGNQQNLAWQQQQRQPQPHFQPPPPVVQPPPPPPPQPAYNPYQPQAGAYQQPYVPQGGPAPQQVPQTPYQPQVAPQPFQQQQQQQFYHPQQQQQQRPNNRNIHHASPQQLPPAKRQRFDGPSQHRGPPPPQPQFQPPPPPPMQQGGGMNMFNQNQGQGFGRGGGPVMSQMQMGGGRGGYGGGRGGNNMGGRGRGAPMGMNRGGNRGRGSYNNLGGRGGGMIQSGGSFRGHGPTRGFGNRDNRRGGSFNAGGQGYSHGYQQQHQQQHHHHQHNYQNNSFRGRNQSFSQSSRGSRHDSGPAHSSRDNVNAMSAGFSTGKKDENRRTLTDFKIIGLEMPELSWSWGVSKSESTDVTVKKEKTESAVPSDSASNPQTPASPAKSEAIPSGSDATVTATAVGEVPPAAEGAPVKTEPIALLPPPPSRIRIYFHTPVTADDSHPIPSQTSYSLGQSSTTRKGKRKKLEDDDGDVEDGRGPPPPPPHSSDMANEHADASVAPSMDYDGTDTAVGRDSVAPSVAETTSEADWLMAAIGGEEGEGEEGDHDNANGAEQYHDADAEGEFGKPPTPRSSSCTCERAPRSNECVRATDTRFLKKAMDMMACKGRVRTSIIRWVMRMPMALLMSSMTKAPRLRDMLSCSLIPTALKVSTPQSILLWPMFQMLQQGAPLTTRVVR</sequence>
<feature type="region of interest" description="Disordered" evidence="1">
    <location>
        <begin position="432"/>
        <end position="604"/>
    </location>
</feature>
<feature type="compositionally biased region" description="Pro residues" evidence="1">
    <location>
        <begin position="210"/>
        <end position="226"/>
    </location>
</feature>
<feature type="region of interest" description="Disordered" evidence="1">
    <location>
        <begin position="638"/>
        <end position="661"/>
    </location>
</feature>
<protein>
    <submittedName>
        <fullName evidence="2">Uncharacterized protein</fullName>
    </submittedName>
</protein>
<organism evidence="2 3">
    <name type="scientific">Laetiporus sulphureus 93-53</name>
    <dbReference type="NCBI Taxonomy" id="1314785"/>
    <lineage>
        <taxon>Eukaryota</taxon>
        <taxon>Fungi</taxon>
        <taxon>Dikarya</taxon>
        <taxon>Basidiomycota</taxon>
        <taxon>Agaricomycotina</taxon>
        <taxon>Agaricomycetes</taxon>
        <taxon>Polyporales</taxon>
        <taxon>Laetiporus</taxon>
    </lineage>
</organism>
<feature type="region of interest" description="Disordered" evidence="1">
    <location>
        <begin position="1"/>
        <end position="33"/>
    </location>
</feature>
<dbReference type="GeneID" id="63818997"/>